<feature type="region of interest" description="Disordered" evidence="1">
    <location>
        <begin position="20"/>
        <end position="39"/>
    </location>
</feature>
<evidence type="ECO:0008006" key="4">
    <source>
        <dbReference type="Google" id="ProtNLM"/>
    </source>
</evidence>
<proteinExistence type="predicted"/>
<dbReference type="PANTHER" id="PTHR46158">
    <property type="entry name" value="OS02G0165000 PROTEIN"/>
    <property type="match status" value="1"/>
</dbReference>
<dbReference type="Proteomes" id="UP001632038">
    <property type="component" value="Unassembled WGS sequence"/>
</dbReference>
<evidence type="ECO:0000313" key="2">
    <source>
        <dbReference type="EMBL" id="KAL3628400.1"/>
    </source>
</evidence>
<name>A0ABD3CEU5_9LAMI</name>
<dbReference type="AlphaFoldDB" id="A0ABD3CEU5"/>
<accession>A0ABD3CEU5</accession>
<protein>
    <recommendedName>
        <fullName evidence="4">RING-CH-type domain-containing protein</fullName>
    </recommendedName>
</protein>
<sequence>METKANSDLDVITHIQVDHELSSSSSSSPENVGWAQMISPPRIDPYQNEAPEPFWEDICTSNGFYFVKAKAKINGDDGESSSDKIPQMEATCTMCSLLLQEEISVLKLKCRCKFMSLVHEKCYTHQFSANKKNEEDKSCDVCREIIKYIPVTLSRSDIEPDDLAVDSQMLESSNRHGFRSYLAMEADENRDKV</sequence>
<evidence type="ECO:0000256" key="1">
    <source>
        <dbReference type="SAM" id="MobiDB-lite"/>
    </source>
</evidence>
<keyword evidence="3" id="KW-1185">Reference proteome</keyword>
<dbReference type="PANTHER" id="PTHR46158:SF1">
    <property type="entry name" value="RING_U-BOX SUPERFAMILY PROTEIN"/>
    <property type="match status" value="1"/>
</dbReference>
<organism evidence="2 3">
    <name type="scientific">Castilleja foliolosa</name>
    <dbReference type="NCBI Taxonomy" id="1961234"/>
    <lineage>
        <taxon>Eukaryota</taxon>
        <taxon>Viridiplantae</taxon>
        <taxon>Streptophyta</taxon>
        <taxon>Embryophyta</taxon>
        <taxon>Tracheophyta</taxon>
        <taxon>Spermatophyta</taxon>
        <taxon>Magnoliopsida</taxon>
        <taxon>eudicotyledons</taxon>
        <taxon>Gunneridae</taxon>
        <taxon>Pentapetalae</taxon>
        <taxon>asterids</taxon>
        <taxon>lamiids</taxon>
        <taxon>Lamiales</taxon>
        <taxon>Orobanchaceae</taxon>
        <taxon>Pedicularideae</taxon>
        <taxon>Castillejinae</taxon>
        <taxon>Castilleja</taxon>
    </lineage>
</organism>
<comment type="caution">
    <text evidence="2">The sequence shown here is derived from an EMBL/GenBank/DDBJ whole genome shotgun (WGS) entry which is preliminary data.</text>
</comment>
<gene>
    <name evidence="2" type="ORF">CASFOL_027446</name>
</gene>
<reference evidence="3" key="1">
    <citation type="journal article" date="2024" name="IScience">
        <title>Strigolactones Initiate the Formation of Haustorium-like Structures in Castilleja.</title>
        <authorList>
            <person name="Buerger M."/>
            <person name="Peterson D."/>
            <person name="Chory J."/>
        </authorList>
    </citation>
    <scope>NUCLEOTIDE SEQUENCE [LARGE SCALE GENOMIC DNA]</scope>
</reference>
<evidence type="ECO:0000313" key="3">
    <source>
        <dbReference type="Proteomes" id="UP001632038"/>
    </source>
</evidence>
<dbReference type="EMBL" id="JAVIJP010000036">
    <property type="protein sequence ID" value="KAL3628400.1"/>
    <property type="molecule type" value="Genomic_DNA"/>
</dbReference>